<reference evidence="6" key="3">
    <citation type="submission" date="2024-03" db="EMBL/GenBank/DDBJ databases">
        <title>The Genome Sequence of Enterococcus sp. DIV0242b.</title>
        <authorList>
            <consortium name="The Broad Institute Genomics Platform"/>
            <consortium name="The Broad Institute Microbial Omics Core"/>
            <consortium name="The Broad Institute Genomic Center for Infectious Diseases"/>
            <person name="Earl A."/>
            <person name="Manson A."/>
            <person name="Gilmore M."/>
            <person name="Schwartman J."/>
            <person name="Shea T."/>
            <person name="Abouelleil A."/>
            <person name="Cao P."/>
            <person name="Chapman S."/>
            <person name="Cusick C."/>
            <person name="Young S."/>
            <person name="Neafsey D."/>
            <person name="Nusbaum C."/>
            <person name="Birren B."/>
        </authorList>
    </citation>
    <scope>NUCLEOTIDE SEQUENCE</scope>
    <source>
        <strain evidence="6">9E7_DIV0242</strain>
    </source>
</reference>
<dbReference type="SMART" id="SM00342">
    <property type="entry name" value="HTH_ARAC"/>
    <property type="match status" value="1"/>
</dbReference>
<dbReference type="Gene3D" id="1.10.10.60">
    <property type="entry name" value="Homeodomain-like"/>
    <property type="match status" value="2"/>
</dbReference>
<dbReference type="GO" id="GO:0043565">
    <property type="term" value="F:sequence-specific DNA binding"/>
    <property type="evidence" value="ECO:0007669"/>
    <property type="project" value="InterPro"/>
</dbReference>
<evidence type="ECO:0000256" key="1">
    <source>
        <dbReference type="ARBA" id="ARBA00023015"/>
    </source>
</evidence>
<accession>A0A242K0S1</accession>
<dbReference type="InterPro" id="IPR018060">
    <property type="entry name" value="HTH_AraC"/>
</dbReference>
<evidence type="ECO:0000259" key="4">
    <source>
        <dbReference type="PROSITE" id="PS01124"/>
    </source>
</evidence>
<dbReference type="SUPFAM" id="SSF46689">
    <property type="entry name" value="Homeodomain-like"/>
    <property type="match status" value="2"/>
</dbReference>
<protein>
    <recommendedName>
        <fullName evidence="4">HTH araC/xylS-type domain-containing protein</fullName>
    </recommendedName>
</protein>
<reference evidence="6" key="2">
    <citation type="submission" date="2017-05" db="EMBL/GenBank/DDBJ databases">
        <authorList>
            <consortium name="The Broad Institute Genomics Platform"/>
            <consortium name="The Broad Institute Genomic Center for Infectious Diseases"/>
            <person name="Earl A."/>
            <person name="Manson A."/>
            <person name="Schwartman J."/>
            <person name="Gilmore M."/>
            <person name="Abouelleil A."/>
            <person name="Cao P."/>
            <person name="Chapman S."/>
            <person name="Cusick C."/>
            <person name="Shea T."/>
            <person name="Young S."/>
            <person name="Neafsey D."/>
            <person name="Nusbaum C."/>
            <person name="Birren B."/>
        </authorList>
    </citation>
    <scope>NUCLEOTIDE SEQUENCE</scope>
    <source>
        <strain evidence="6">9E7_DIV0242</strain>
    </source>
</reference>
<name>A0A242K0S1_9ENTE</name>
<keyword evidence="2" id="KW-0238">DNA-binding</keyword>
<dbReference type="InterPro" id="IPR009057">
    <property type="entry name" value="Homeodomain-like_sf"/>
</dbReference>
<keyword evidence="1" id="KW-0805">Transcription regulation</keyword>
<evidence type="ECO:0000256" key="2">
    <source>
        <dbReference type="ARBA" id="ARBA00023125"/>
    </source>
</evidence>
<dbReference type="PROSITE" id="PS01124">
    <property type="entry name" value="HTH_ARAC_FAMILY_2"/>
    <property type="match status" value="1"/>
</dbReference>
<sequence length="286" mass="33046">MNRRQIIQATVGYVEEHLALPLCIEEIAASIYYSKHHLLHEFSSYTKFSLYDYIKKRRLHEAGMSLLETPASIIDVALASGYQTQQSFSKAFSQIYKLSPKEFRKNNRVFGILESMNNNDFPRDHELSKVAVQVAAEGDRKGILNHMKSCQWAFPYWESSVFDQQIYSRIKNQEVVIAKIAEQIVGVLVFDSKNRHIDGLSSLPLVWEYGVERSMLQYLFRKRASLPNGVTTTSFRAEDKLDIGYHARLLSLGFRPMELLEEYNYPTQRFVLTNDLRQVNCKTGSI</sequence>
<reference evidence="5" key="1">
    <citation type="submission" date="2017-05" db="EMBL/GenBank/DDBJ databases">
        <title>The Genome Sequence of Enterococcus sp. 9E7_DIV0242.</title>
        <authorList>
            <consortium name="The Broad Institute Genomics Platform"/>
            <consortium name="The Broad Institute Genomic Center for Infectious Diseases"/>
            <person name="Earl A."/>
            <person name="Manson A."/>
            <person name="Schwartman J."/>
            <person name="Gilmore M."/>
            <person name="Abouelleil A."/>
            <person name="Cao P."/>
            <person name="Chapman S."/>
            <person name="Cusick C."/>
            <person name="Shea T."/>
            <person name="Young S."/>
            <person name="Neafsey D."/>
            <person name="Nusbaum C."/>
            <person name="Birren B."/>
        </authorList>
    </citation>
    <scope>NUCLEOTIDE SEQUENCE [LARGE SCALE GENOMIC DNA]</scope>
    <source>
        <strain evidence="5">9E7_DIV0242</strain>
    </source>
</reference>
<dbReference type="PANTHER" id="PTHR47504">
    <property type="entry name" value="RIGHT ORIGIN-BINDING PROTEIN"/>
    <property type="match status" value="1"/>
</dbReference>
<dbReference type="OrthoDB" id="8365150at2"/>
<proteinExistence type="predicted"/>
<dbReference type="GO" id="GO:0003700">
    <property type="term" value="F:DNA-binding transcription factor activity"/>
    <property type="evidence" value="ECO:0007669"/>
    <property type="project" value="InterPro"/>
</dbReference>
<evidence type="ECO:0000313" key="6">
    <source>
        <dbReference type="EMBL" id="WYJ91428.1"/>
    </source>
</evidence>
<evidence type="ECO:0000313" key="7">
    <source>
        <dbReference type="Proteomes" id="UP000195141"/>
    </source>
</evidence>
<dbReference type="RefSeq" id="WP_086350834.1">
    <property type="nucleotide sequence ID" value="NZ_CP147247.1"/>
</dbReference>
<keyword evidence="7" id="KW-1185">Reference proteome</keyword>
<dbReference type="Proteomes" id="UP000195141">
    <property type="component" value="Chromosome"/>
</dbReference>
<dbReference type="EMBL" id="CP147247">
    <property type="protein sequence ID" value="WYJ91428.1"/>
    <property type="molecule type" value="Genomic_DNA"/>
</dbReference>
<dbReference type="InterPro" id="IPR050959">
    <property type="entry name" value="MarA-like"/>
</dbReference>
<organism evidence="5">
    <name type="scientific">Candidatus Enterococcus clewellii</name>
    <dbReference type="NCBI Taxonomy" id="1834193"/>
    <lineage>
        <taxon>Bacteria</taxon>
        <taxon>Bacillati</taxon>
        <taxon>Bacillota</taxon>
        <taxon>Bacilli</taxon>
        <taxon>Lactobacillales</taxon>
        <taxon>Enterococcaceae</taxon>
        <taxon>Enterococcus</taxon>
    </lineage>
</organism>
<dbReference type="EMBL" id="NGMM01000008">
    <property type="protein sequence ID" value="OTP10555.1"/>
    <property type="molecule type" value="Genomic_DNA"/>
</dbReference>
<dbReference type="PANTHER" id="PTHR47504:SF5">
    <property type="entry name" value="RIGHT ORIGIN-BINDING PROTEIN"/>
    <property type="match status" value="1"/>
</dbReference>
<evidence type="ECO:0000256" key="3">
    <source>
        <dbReference type="ARBA" id="ARBA00023163"/>
    </source>
</evidence>
<feature type="domain" description="HTH araC/xylS-type" evidence="4">
    <location>
        <begin position="8"/>
        <end position="106"/>
    </location>
</feature>
<evidence type="ECO:0000313" key="5">
    <source>
        <dbReference type="EMBL" id="OTP10555.1"/>
    </source>
</evidence>
<keyword evidence="3" id="KW-0804">Transcription</keyword>
<dbReference type="Pfam" id="PF12833">
    <property type="entry name" value="HTH_18"/>
    <property type="match status" value="1"/>
</dbReference>
<dbReference type="AlphaFoldDB" id="A0A242K0S1"/>
<gene>
    <name evidence="6" type="ORF">A5888_003196</name>
    <name evidence="5" type="ORF">A5888_003853</name>
</gene>